<reference evidence="1" key="1">
    <citation type="submission" date="2021-02" db="EMBL/GenBank/DDBJ databases">
        <authorList>
            <person name="Dougan E. K."/>
            <person name="Rhodes N."/>
            <person name="Thang M."/>
            <person name="Chan C."/>
        </authorList>
    </citation>
    <scope>NUCLEOTIDE SEQUENCE</scope>
</reference>
<dbReference type="EMBL" id="CAJNJA010005981">
    <property type="protein sequence ID" value="CAE7202952.1"/>
    <property type="molecule type" value="Genomic_DNA"/>
</dbReference>
<keyword evidence="2" id="KW-1185">Reference proteome</keyword>
<sequence length="48" mass="5470">MEAALPIPEVEEEGSYELQLPAQTSRTAWLRQLATQRRFMPSICQCCS</sequence>
<gene>
    <name evidence="1" type="primary">spns1</name>
    <name evidence="1" type="ORF">SNEC2469_LOCUS1627</name>
</gene>
<dbReference type="OrthoDB" id="341300at2759"/>
<protein>
    <submittedName>
        <fullName evidence="1">Spns1 protein</fullName>
    </submittedName>
</protein>
<evidence type="ECO:0000313" key="1">
    <source>
        <dbReference type="EMBL" id="CAE7202952.1"/>
    </source>
</evidence>
<dbReference type="AlphaFoldDB" id="A0A812JJC6"/>
<proteinExistence type="predicted"/>
<comment type="caution">
    <text evidence="1">The sequence shown here is derived from an EMBL/GenBank/DDBJ whole genome shotgun (WGS) entry which is preliminary data.</text>
</comment>
<evidence type="ECO:0000313" key="2">
    <source>
        <dbReference type="Proteomes" id="UP000601435"/>
    </source>
</evidence>
<organism evidence="1 2">
    <name type="scientific">Symbiodinium necroappetens</name>
    <dbReference type="NCBI Taxonomy" id="1628268"/>
    <lineage>
        <taxon>Eukaryota</taxon>
        <taxon>Sar</taxon>
        <taxon>Alveolata</taxon>
        <taxon>Dinophyceae</taxon>
        <taxon>Suessiales</taxon>
        <taxon>Symbiodiniaceae</taxon>
        <taxon>Symbiodinium</taxon>
    </lineage>
</organism>
<accession>A0A812JJC6</accession>
<dbReference type="Proteomes" id="UP000601435">
    <property type="component" value="Unassembled WGS sequence"/>
</dbReference>
<name>A0A812JJC6_9DINO</name>